<feature type="transmembrane region" description="Helical" evidence="1">
    <location>
        <begin position="113"/>
        <end position="135"/>
    </location>
</feature>
<evidence type="ECO:0000313" key="3">
    <source>
        <dbReference type="EMBL" id="CAJ0588901.1"/>
    </source>
</evidence>
<feature type="transmembrane region" description="Helical" evidence="1">
    <location>
        <begin position="72"/>
        <end position="93"/>
    </location>
</feature>
<comment type="caution">
    <text evidence="3">The sequence shown here is derived from an EMBL/GenBank/DDBJ whole genome shotgun (WGS) entry which is preliminary data.</text>
</comment>
<dbReference type="PANTHER" id="PTHR23017">
    <property type="entry name" value="SERPENTINE RECEPTOR, CLASS X"/>
    <property type="match status" value="1"/>
</dbReference>
<keyword evidence="4" id="KW-1185">Reference proteome</keyword>
<keyword evidence="1" id="KW-0472">Membrane</keyword>
<gene>
    <name evidence="3" type="ORF">CYNAS_LOCUS884</name>
</gene>
<evidence type="ECO:0000256" key="1">
    <source>
        <dbReference type="SAM" id="Phobius"/>
    </source>
</evidence>
<proteinExistence type="predicted"/>
<sequence length="200" mass="22709">MVEIDLKCHVFSGRNTNAMIVCTWTVSLSLIILINLYVDCSFMYNILLYTFTFVANKNGTCFARDVYSTKDLSILAITSLVDFATIVAVRRTAKAAKNMSREVYAKRLKELNLLKQAVAQAAIFAAQILCVAFLARRFDNKWMKWSLTAVAWNVLHLVDPLIIIAFNKDFRKLLRPTKVQPPKSTAFQSAIFHSRQTATF</sequence>
<feature type="domain" description="7TM GPCR serpentine receptor class x (Srx)" evidence="2">
    <location>
        <begin position="9"/>
        <end position="167"/>
    </location>
</feature>
<dbReference type="AlphaFoldDB" id="A0AA36DKH5"/>
<name>A0AA36DKH5_CYLNA</name>
<dbReference type="EMBL" id="CATQJL010000001">
    <property type="protein sequence ID" value="CAJ0588901.1"/>
    <property type="molecule type" value="Genomic_DNA"/>
</dbReference>
<dbReference type="Pfam" id="PF10328">
    <property type="entry name" value="7TM_GPCR_Srx"/>
    <property type="match status" value="1"/>
</dbReference>
<protein>
    <recommendedName>
        <fullName evidence="2">7TM GPCR serpentine receptor class x (Srx) domain-containing protein</fullName>
    </recommendedName>
</protein>
<dbReference type="InterPro" id="IPR019430">
    <property type="entry name" value="7TM_GPCR_serpentine_rcpt_Srx"/>
</dbReference>
<keyword evidence="1" id="KW-1133">Transmembrane helix</keyword>
<dbReference type="SUPFAM" id="SSF81321">
    <property type="entry name" value="Family A G protein-coupled receptor-like"/>
    <property type="match status" value="1"/>
</dbReference>
<reference evidence="3" key="1">
    <citation type="submission" date="2023-07" db="EMBL/GenBank/DDBJ databases">
        <authorList>
            <consortium name="CYATHOMIX"/>
        </authorList>
    </citation>
    <scope>NUCLEOTIDE SEQUENCE</scope>
    <source>
        <strain evidence="3">N/A</strain>
    </source>
</reference>
<dbReference type="PANTHER" id="PTHR23017:SF19">
    <property type="entry name" value="7TM GPCR SERPENTINE RECEPTOR CLASS X (SRX) DOMAIN-CONTAINING PROTEIN"/>
    <property type="match status" value="1"/>
</dbReference>
<evidence type="ECO:0000313" key="4">
    <source>
        <dbReference type="Proteomes" id="UP001176961"/>
    </source>
</evidence>
<feature type="transmembrane region" description="Helical" evidence="1">
    <location>
        <begin position="147"/>
        <end position="166"/>
    </location>
</feature>
<dbReference type="Proteomes" id="UP001176961">
    <property type="component" value="Unassembled WGS sequence"/>
</dbReference>
<evidence type="ECO:0000259" key="2">
    <source>
        <dbReference type="Pfam" id="PF10328"/>
    </source>
</evidence>
<keyword evidence="1" id="KW-0812">Transmembrane</keyword>
<feature type="transmembrane region" description="Helical" evidence="1">
    <location>
        <begin position="20"/>
        <end position="38"/>
    </location>
</feature>
<accession>A0AA36DKH5</accession>
<organism evidence="3 4">
    <name type="scientific">Cylicocyclus nassatus</name>
    <name type="common">Nematode worm</name>
    <dbReference type="NCBI Taxonomy" id="53992"/>
    <lineage>
        <taxon>Eukaryota</taxon>
        <taxon>Metazoa</taxon>
        <taxon>Ecdysozoa</taxon>
        <taxon>Nematoda</taxon>
        <taxon>Chromadorea</taxon>
        <taxon>Rhabditida</taxon>
        <taxon>Rhabditina</taxon>
        <taxon>Rhabditomorpha</taxon>
        <taxon>Strongyloidea</taxon>
        <taxon>Strongylidae</taxon>
        <taxon>Cylicocyclus</taxon>
    </lineage>
</organism>